<evidence type="ECO:0000256" key="10">
    <source>
        <dbReference type="ARBA" id="ARBA00022989"/>
    </source>
</evidence>
<keyword evidence="9 16" id="KW-0249">Electron transport</keyword>
<dbReference type="InterPro" id="IPR001133">
    <property type="entry name" value="NADH_UbQ_OxRdtase_chain4L/K"/>
</dbReference>
<comment type="catalytic activity">
    <reaction evidence="15 16">
        <text>a ubiquinone + NADH + 5 H(+)(in) = a ubiquinol + NAD(+) + 4 H(+)(out)</text>
        <dbReference type="Rhea" id="RHEA:29091"/>
        <dbReference type="Rhea" id="RHEA-COMP:9565"/>
        <dbReference type="Rhea" id="RHEA-COMP:9566"/>
        <dbReference type="ChEBI" id="CHEBI:15378"/>
        <dbReference type="ChEBI" id="CHEBI:16389"/>
        <dbReference type="ChEBI" id="CHEBI:17976"/>
        <dbReference type="ChEBI" id="CHEBI:57540"/>
        <dbReference type="ChEBI" id="CHEBI:57945"/>
        <dbReference type="EC" id="7.1.1.2"/>
    </reaction>
</comment>
<keyword evidence="16" id="KW-0999">Mitochondrion inner membrane</keyword>
<feature type="transmembrane region" description="Helical" evidence="16">
    <location>
        <begin position="56"/>
        <end position="77"/>
    </location>
</feature>
<evidence type="ECO:0000256" key="6">
    <source>
        <dbReference type="ARBA" id="ARBA00022660"/>
    </source>
</evidence>
<dbReference type="PANTHER" id="PTHR11434">
    <property type="entry name" value="NADH-UBIQUINONE OXIDOREDUCTASE SUBUNIT ND4L"/>
    <property type="match status" value="1"/>
</dbReference>
<dbReference type="RefSeq" id="YP_008378724.1">
    <property type="nucleotide sequence ID" value="NC_021932.1"/>
</dbReference>
<keyword evidence="14 16" id="KW-0472">Membrane</keyword>
<evidence type="ECO:0000256" key="12">
    <source>
        <dbReference type="ARBA" id="ARBA00023075"/>
    </source>
</evidence>
<evidence type="ECO:0000256" key="11">
    <source>
        <dbReference type="ARBA" id="ARBA00023027"/>
    </source>
</evidence>
<evidence type="ECO:0000256" key="14">
    <source>
        <dbReference type="ARBA" id="ARBA00023136"/>
    </source>
</evidence>
<dbReference type="EMBL" id="JX437062">
    <property type="protein sequence ID" value="AFR77021.1"/>
    <property type="molecule type" value="Genomic_DNA"/>
</dbReference>
<keyword evidence="13 16" id="KW-0496">Mitochondrion</keyword>
<evidence type="ECO:0000256" key="1">
    <source>
        <dbReference type="ARBA" id="ARBA00004225"/>
    </source>
</evidence>
<organism evidence="17">
    <name type="scientific">Abacion magnum</name>
    <name type="common">Millipede</name>
    <dbReference type="NCBI Taxonomy" id="118452"/>
    <lineage>
        <taxon>Eukaryota</taxon>
        <taxon>Metazoa</taxon>
        <taxon>Ecdysozoa</taxon>
        <taxon>Arthropoda</taxon>
        <taxon>Myriapoda</taxon>
        <taxon>Diplopoda</taxon>
        <taxon>Helminthomorpha</taxon>
        <taxon>Callipodida</taxon>
        <taxon>Callipodidae</taxon>
        <taxon>Abacion</taxon>
    </lineage>
</organism>
<dbReference type="InterPro" id="IPR039428">
    <property type="entry name" value="NUOK/Mnh_C1-like"/>
</dbReference>
<keyword evidence="5 16" id="KW-0813">Transport</keyword>
<gene>
    <name evidence="17" type="primary">ND4L</name>
</gene>
<dbReference type="GO" id="GO:0008137">
    <property type="term" value="F:NADH dehydrogenase (ubiquinone) activity"/>
    <property type="evidence" value="ECO:0007669"/>
    <property type="project" value="UniProtKB-EC"/>
</dbReference>
<geneLocation type="mitochondrion" evidence="17"/>
<proteinExistence type="inferred from homology"/>
<keyword evidence="10 16" id="KW-1133">Transmembrane helix</keyword>
<evidence type="ECO:0000256" key="8">
    <source>
        <dbReference type="ARBA" id="ARBA00022967"/>
    </source>
</evidence>
<evidence type="ECO:0000313" key="17">
    <source>
        <dbReference type="EMBL" id="AFR77021.1"/>
    </source>
</evidence>
<sequence>MMMLGMMMVVGGLLGFLGVYKHALSMLLSLEFMVLGLVMLLGGVLSLMIGEGYFMLVLFTFGACEGALGLSIIVSFIRSHGSEYIFNLSVMEC</sequence>
<comment type="subcellular location">
    <subcellularLocation>
        <location evidence="16">Mitochondrion inner membrane</location>
        <topology evidence="16">Multi-pass membrane protein</topology>
    </subcellularLocation>
    <subcellularLocation>
        <location evidence="1">Mitochondrion membrane</location>
        <topology evidence="1">Multi-pass membrane protein</topology>
    </subcellularLocation>
</comment>
<dbReference type="GO" id="GO:0016651">
    <property type="term" value="F:oxidoreductase activity, acting on NAD(P)H"/>
    <property type="evidence" value="ECO:0007669"/>
    <property type="project" value="InterPro"/>
</dbReference>
<dbReference type="GO" id="GO:0030964">
    <property type="term" value="C:NADH dehydrogenase complex"/>
    <property type="evidence" value="ECO:0007669"/>
    <property type="project" value="TreeGrafter"/>
</dbReference>
<dbReference type="PANTHER" id="PTHR11434:SF0">
    <property type="entry name" value="NADH-UBIQUINONE OXIDOREDUCTASE CHAIN 4L"/>
    <property type="match status" value="1"/>
</dbReference>
<evidence type="ECO:0000256" key="13">
    <source>
        <dbReference type="ARBA" id="ARBA00023128"/>
    </source>
</evidence>
<dbReference type="GO" id="GO:0005743">
    <property type="term" value="C:mitochondrial inner membrane"/>
    <property type="evidence" value="ECO:0007669"/>
    <property type="project" value="UniProtKB-SubCell"/>
</dbReference>
<keyword evidence="8 16" id="KW-1278">Translocase</keyword>
<protein>
    <recommendedName>
        <fullName evidence="4 16">NADH-ubiquinone oxidoreductase chain 4L</fullName>
        <ecNumber evidence="3 16">7.1.1.2</ecNumber>
    </recommendedName>
</protein>
<comment type="function">
    <text evidence="16">Core subunit of the mitochondrial membrane respiratory chain NADH dehydrogenase (Complex I) which catalyzes electron transfer from NADH through the respiratory chain, using ubiquinone as an electron acceptor.</text>
</comment>
<evidence type="ECO:0000256" key="3">
    <source>
        <dbReference type="ARBA" id="ARBA00012944"/>
    </source>
</evidence>
<keyword evidence="6 16" id="KW-0679">Respiratory chain</keyword>
<keyword evidence="11 16" id="KW-0520">NAD</keyword>
<dbReference type="GO" id="GO:0042773">
    <property type="term" value="P:ATP synthesis coupled electron transport"/>
    <property type="evidence" value="ECO:0007669"/>
    <property type="project" value="UniProtKB-UniRule"/>
</dbReference>
<name>S4T028_ABAMA</name>
<keyword evidence="7 16" id="KW-0812">Transmembrane</keyword>
<evidence type="ECO:0000256" key="16">
    <source>
        <dbReference type="RuleBase" id="RU004419"/>
    </source>
</evidence>
<evidence type="ECO:0000256" key="9">
    <source>
        <dbReference type="ARBA" id="ARBA00022982"/>
    </source>
</evidence>
<evidence type="ECO:0000256" key="5">
    <source>
        <dbReference type="ARBA" id="ARBA00022448"/>
    </source>
</evidence>
<dbReference type="AlphaFoldDB" id="S4T028"/>
<evidence type="ECO:0000256" key="15">
    <source>
        <dbReference type="ARBA" id="ARBA00049551"/>
    </source>
</evidence>
<dbReference type="Gene3D" id="1.10.287.3510">
    <property type="match status" value="1"/>
</dbReference>
<keyword evidence="12 16" id="KW-0830">Ubiquinone</keyword>
<evidence type="ECO:0000256" key="2">
    <source>
        <dbReference type="ARBA" id="ARBA00010519"/>
    </source>
</evidence>
<dbReference type="CTD" id="4539"/>
<accession>S4T028</accession>
<evidence type="ECO:0000256" key="4">
    <source>
        <dbReference type="ARBA" id="ARBA00016612"/>
    </source>
</evidence>
<dbReference type="EC" id="7.1.1.2" evidence="3 16"/>
<comment type="similarity">
    <text evidence="2 16">Belongs to the complex I subunit 4L family.</text>
</comment>
<dbReference type="GeneID" id="16488834"/>
<dbReference type="Pfam" id="PF00420">
    <property type="entry name" value="Oxidored_q2"/>
    <property type="match status" value="1"/>
</dbReference>
<evidence type="ECO:0000256" key="7">
    <source>
        <dbReference type="ARBA" id="ARBA00022692"/>
    </source>
</evidence>
<feature type="transmembrane region" description="Helical" evidence="16">
    <location>
        <begin position="31"/>
        <end position="49"/>
    </location>
</feature>
<reference evidence="17" key="1">
    <citation type="journal article" date="2013" name="PLoS ONE">
        <title>Arthropod phylogenetics in light of three novel millipede (myriapoda: diplopoda) mitochondrial genomes with comments on the appropriateness of mitochondrial genome sequence data for inferring deep level relationships.</title>
        <authorList>
            <person name="Brewer M.S."/>
            <person name="Swafford L."/>
            <person name="Spruill C.L."/>
            <person name="Bond J.E."/>
        </authorList>
    </citation>
    <scope>NUCLEOTIDE SEQUENCE</scope>
</reference>